<organism evidence="5 6">
    <name type="scientific">Malassezia globosa (strain ATCC MYA-4612 / CBS 7966)</name>
    <name type="common">Dandruff-associated fungus</name>
    <dbReference type="NCBI Taxonomy" id="425265"/>
    <lineage>
        <taxon>Eukaryota</taxon>
        <taxon>Fungi</taxon>
        <taxon>Dikarya</taxon>
        <taxon>Basidiomycota</taxon>
        <taxon>Ustilaginomycotina</taxon>
        <taxon>Malasseziomycetes</taxon>
        <taxon>Malasseziales</taxon>
        <taxon>Malasseziaceae</taxon>
        <taxon>Malassezia</taxon>
    </lineage>
</organism>
<dbReference type="InterPro" id="IPR036291">
    <property type="entry name" value="NAD(P)-bd_dom_sf"/>
</dbReference>
<reference evidence="5 6" key="1">
    <citation type="journal article" date="2007" name="Proc. Natl. Acad. Sci. U.S.A.">
        <title>Dandruff-associated Malassezia genomes reveal convergent and divergent virulence traits shared with plant and human fungal pathogens.</title>
        <authorList>
            <person name="Xu J."/>
            <person name="Saunders C.W."/>
            <person name="Hu P."/>
            <person name="Grant R.A."/>
            <person name="Boekhout T."/>
            <person name="Kuramae E.E."/>
            <person name="Kronstad J.W."/>
            <person name="Deangelis Y.M."/>
            <person name="Reeder N.L."/>
            <person name="Johnstone K.R."/>
            <person name="Leland M."/>
            <person name="Fieno A.M."/>
            <person name="Begley W.M."/>
            <person name="Sun Y."/>
            <person name="Lacey M.P."/>
            <person name="Chaudhary T."/>
            <person name="Keough T."/>
            <person name="Chu L."/>
            <person name="Sears R."/>
            <person name="Yuan B."/>
            <person name="Dawson T.L.Jr."/>
        </authorList>
    </citation>
    <scope>NUCLEOTIDE SEQUENCE [LARGE SCALE GENOMIC DNA]</scope>
    <source>
        <strain evidence="6">ATCC MYA-4612 / CBS 7966</strain>
    </source>
</reference>
<keyword evidence="2" id="KW-0521">NADP</keyword>
<dbReference type="PRINTS" id="PR00080">
    <property type="entry name" value="SDRFAMILY"/>
</dbReference>
<dbReference type="OrthoDB" id="6251714at2759"/>
<dbReference type="InterPro" id="IPR002347">
    <property type="entry name" value="SDR_fam"/>
</dbReference>
<dbReference type="Proteomes" id="UP000008837">
    <property type="component" value="Unassembled WGS sequence"/>
</dbReference>
<dbReference type="PANTHER" id="PTHR42901:SF1">
    <property type="entry name" value="ALCOHOL DEHYDROGENASE"/>
    <property type="match status" value="1"/>
</dbReference>
<dbReference type="VEuPathDB" id="FungiDB:MGL_0186"/>
<dbReference type="KEGG" id="mgl:MGL_0186"/>
<dbReference type="FunCoup" id="A8PS36">
    <property type="interactions" value="42"/>
</dbReference>
<dbReference type="AlphaFoldDB" id="A8PS36"/>
<keyword evidence="3" id="KW-0560">Oxidoreductase</keyword>
<dbReference type="GeneID" id="5856717"/>
<sequence>MSVFLNSRLHDKVVFVTGASSGIGAATAQLFAQAGANVVLGARRMEKLEHVQAACERANADGATGHGGRYASIFLDMRSSQSIETVLQRMPEWAKRVDVLVNNAGLAAGTDKVGAIRHEDLSAMLDTNVRGLIEMTQVFVRSFKERQSGHIINLGSVAGNEAYPTGSVYCATKFAVRAFTSALMKELYDTPIRVTNIQPGMVETEFSLVRFYGDQSAADKVYMGIEPLTAHDIAEEIVWAASRPAHVNIAETLILPVNQAGPYHVARNSA</sequence>
<evidence type="ECO:0000256" key="2">
    <source>
        <dbReference type="ARBA" id="ARBA00022857"/>
    </source>
</evidence>
<gene>
    <name evidence="5" type="ORF">MGL_0186</name>
</gene>
<name>A8PS36_MALGO</name>
<dbReference type="OMA" id="NVCVREI"/>
<dbReference type="FunFam" id="3.40.50.720:FF:000047">
    <property type="entry name" value="NADP-dependent L-serine/L-allo-threonine dehydrogenase"/>
    <property type="match status" value="1"/>
</dbReference>
<proteinExistence type="inferred from homology"/>
<comment type="similarity">
    <text evidence="1 4">Belongs to the short-chain dehydrogenases/reductases (SDR) family.</text>
</comment>
<dbReference type="PANTHER" id="PTHR42901">
    <property type="entry name" value="ALCOHOL DEHYDROGENASE"/>
    <property type="match status" value="1"/>
</dbReference>
<protein>
    <submittedName>
        <fullName evidence="5">Uncharacterized protein</fullName>
    </submittedName>
</protein>
<dbReference type="InParanoid" id="A8PS36"/>
<evidence type="ECO:0000313" key="5">
    <source>
        <dbReference type="EMBL" id="EDP45197.1"/>
    </source>
</evidence>
<accession>A8PS36</accession>
<keyword evidence="6" id="KW-1185">Reference proteome</keyword>
<dbReference type="GO" id="GO:0016616">
    <property type="term" value="F:oxidoreductase activity, acting on the CH-OH group of donors, NAD or NADP as acceptor"/>
    <property type="evidence" value="ECO:0007669"/>
    <property type="project" value="UniProtKB-ARBA"/>
</dbReference>
<dbReference type="EMBL" id="AAYY01000001">
    <property type="protein sequence ID" value="EDP45197.1"/>
    <property type="molecule type" value="Genomic_DNA"/>
</dbReference>
<dbReference type="RefSeq" id="XP_001732411.1">
    <property type="nucleotide sequence ID" value="XM_001732359.1"/>
</dbReference>
<evidence type="ECO:0000256" key="4">
    <source>
        <dbReference type="RuleBase" id="RU000363"/>
    </source>
</evidence>
<dbReference type="PROSITE" id="PS00061">
    <property type="entry name" value="ADH_SHORT"/>
    <property type="match status" value="1"/>
</dbReference>
<evidence type="ECO:0000313" key="6">
    <source>
        <dbReference type="Proteomes" id="UP000008837"/>
    </source>
</evidence>
<comment type="caution">
    <text evidence="5">The sequence shown here is derived from an EMBL/GenBank/DDBJ whole genome shotgun (WGS) entry which is preliminary data.</text>
</comment>
<dbReference type="STRING" id="425265.A8PS36"/>
<dbReference type="PRINTS" id="PR00081">
    <property type="entry name" value="GDHRDH"/>
</dbReference>
<evidence type="ECO:0000256" key="3">
    <source>
        <dbReference type="ARBA" id="ARBA00023002"/>
    </source>
</evidence>
<dbReference type="Pfam" id="PF00106">
    <property type="entry name" value="adh_short"/>
    <property type="match status" value="1"/>
</dbReference>
<dbReference type="Gene3D" id="3.40.50.720">
    <property type="entry name" value="NAD(P)-binding Rossmann-like Domain"/>
    <property type="match status" value="1"/>
</dbReference>
<evidence type="ECO:0000256" key="1">
    <source>
        <dbReference type="ARBA" id="ARBA00006484"/>
    </source>
</evidence>
<dbReference type="SUPFAM" id="SSF51735">
    <property type="entry name" value="NAD(P)-binding Rossmann-fold domains"/>
    <property type="match status" value="1"/>
</dbReference>
<dbReference type="InterPro" id="IPR020904">
    <property type="entry name" value="Sc_DH/Rdtase_CS"/>
</dbReference>